<organism evidence="2 3">
    <name type="scientific">Pontivivens insulae</name>
    <dbReference type="NCBI Taxonomy" id="1639689"/>
    <lineage>
        <taxon>Bacteria</taxon>
        <taxon>Pseudomonadati</taxon>
        <taxon>Pseudomonadota</taxon>
        <taxon>Alphaproteobacteria</taxon>
        <taxon>Rhodobacterales</taxon>
        <taxon>Paracoccaceae</taxon>
        <taxon>Pontivivens</taxon>
    </lineage>
</organism>
<evidence type="ECO:0000256" key="1">
    <source>
        <dbReference type="SAM" id="MobiDB-lite"/>
    </source>
</evidence>
<name>A0A2R8A9L9_9RHOB</name>
<dbReference type="AlphaFoldDB" id="A0A2R8A9L9"/>
<feature type="compositionally biased region" description="Polar residues" evidence="1">
    <location>
        <begin position="1"/>
        <end position="16"/>
    </location>
</feature>
<sequence length="37" mass="3700">MSNKGQKPGSTGQQSMPGSGTKGPKPTGPVTDEPDKS</sequence>
<keyword evidence="3" id="KW-1185">Reference proteome</keyword>
<feature type="compositionally biased region" description="Low complexity" evidence="1">
    <location>
        <begin position="17"/>
        <end position="29"/>
    </location>
</feature>
<accession>A0A2R8A9L9</accession>
<feature type="region of interest" description="Disordered" evidence="1">
    <location>
        <begin position="1"/>
        <end position="37"/>
    </location>
</feature>
<gene>
    <name evidence="2" type="ORF">POI8812_01222</name>
</gene>
<evidence type="ECO:0000313" key="3">
    <source>
        <dbReference type="Proteomes" id="UP000244932"/>
    </source>
</evidence>
<protein>
    <submittedName>
        <fullName evidence="2">Uncharacterized protein</fullName>
    </submittedName>
</protein>
<evidence type="ECO:0000313" key="2">
    <source>
        <dbReference type="EMBL" id="SPF28919.1"/>
    </source>
</evidence>
<reference evidence="2 3" key="1">
    <citation type="submission" date="2018-03" db="EMBL/GenBank/DDBJ databases">
        <authorList>
            <person name="Keele B.F."/>
        </authorList>
    </citation>
    <scope>NUCLEOTIDE SEQUENCE [LARGE SCALE GENOMIC DNA]</scope>
    <source>
        <strain evidence="2 3">CeCT 8812</strain>
    </source>
</reference>
<dbReference type="EMBL" id="OMKW01000002">
    <property type="protein sequence ID" value="SPF28919.1"/>
    <property type="molecule type" value="Genomic_DNA"/>
</dbReference>
<dbReference type="Proteomes" id="UP000244932">
    <property type="component" value="Unassembled WGS sequence"/>
</dbReference>
<proteinExistence type="predicted"/>